<keyword evidence="3" id="KW-1185">Reference proteome</keyword>
<evidence type="ECO:0000256" key="1">
    <source>
        <dbReference type="SAM" id="MobiDB-lite"/>
    </source>
</evidence>
<keyword evidence="2" id="KW-0472">Membrane</keyword>
<keyword evidence="2" id="KW-0812">Transmembrane</keyword>
<accession>A0A7E4V3D5</accession>
<organism evidence="3 4">
    <name type="scientific">Panagrellus redivivus</name>
    <name type="common">Microworm</name>
    <dbReference type="NCBI Taxonomy" id="6233"/>
    <lineage>
        <taxon>Eukaryota</taxon>
        <taxon>Metazoa</taxon>
        <taxon>Ecdysozoa</taxon>
        <taxon>Nematoda</taxon>
        <taxon>Chromadorea</taxon>
        <taxon>Rhabditida</taxon>
        <taxon>Tylenchina</taxon>
        <taxon>Panagrolaimomorpha</taxon>
        <taxon>Panagrolaimoidea</taxon>
        <taxon>Panagrolaimidae</taxon>
        <taxon>Panagrellus</taxon>
    </lineage>
</organism>
<proteinExistence type="predicted"/>
<feature type="region of interest" description="Disordered" evidence="1">
    <location>
        <begin position="226"/>
        <end position="250"/>
    </location>
</feature>
<evidence type="ECO:0000313" key="3">
    <source>
        <dbReference type="Proteomes" id="UP000492821"/>
    </source>
</evidence>
<dbReference type="WBParaSite" id="Pan_g15982.t1">
    <property type="protein sequence ID" value="Pan_g15982.t1"/>
    <property type="gene ID" value="Pan_g15982"/>
</dbReference>
<sequence>MNSTFCHYGDADEVRSVYAFEGTEYDNDDVKSVYAFDIPAKTCASYESEYGFFEQSHIQEFDYDDVNTFDNNGYKYRGDPAEAQRIYNEIHRIVFGSDADEVESVYAFEGMACDSDEKDEVESVYAFESVEDVPPEAVVYNKFHDNVCKLGLKLLKAYFAFLCFLGLASMNIDQWTIDHFPWFCPGIRGVVIYIMVFFGLFSHFGTLYYYNQIPESYKLKMSKKSQPIKTSSAKPDVKEVADKNVNAAKN</sequence>
<reference evidence="3" key="1">
    <citation type="journal article" date="2013" name="Genetics">
        <title>The draft genome and transcriptome of Panagrellus redivivus are shaped by the harsh demands of a free-living lifestyle.</title>
        <authorList>
            <person name="Srinivasan J."/>
            <person name="Dillman A.R."/>
            <person name="Macchietto M.G."/>
            <person name="Heikkinen L."/>
            <person name="Lakso M."/>
            <person name="Fracchia K.M."/>
            <person name="Antoshechkin I."/>
            <person name="Mortazavi A."/>
            <person name="Wong G."/>
            <person name="Sternberg P.W."/>
        </authorList>
    </citation>
    <scope>NUCLEOTIDE SEQUENCE [LARGE SCALE GENOMIC DNA]</scope>
    <source>
        <strain evidence="3">MT8872</strain>
    </source>
</reference>
<feature type="transmembrane region" description="Helical" evidence="2">
    <location>
        <begin position="150"/>
        <end position="170"/>
    </location>
</feature>
<protein>
    <submittedName>
        <fullName evidence="4">Uncharacterized protein</fullName>
    </submittedName>
</protein>
<evidence type="ECO:0000313" key="4">
    <source>
        <dbReference type="WBParaSite" id="Pan_g15982.t1"/>
    </source>
</evidence>
<dbReference type="AlphaFoldDB" id="A0A7E4V3D5"/>
<keyword evidence="2" id="KW-1133">Transmembrane helix</keyword>
<evidence type="ECO:0000256" key="2">
    <source>
        <dbReference type="SAM" id="Phobius"/>
    </source>
</evidence>
<dbReference type="Proteomes" id="UP000492821">
    <property type="component" value="Unassembled WGS sequence"/>
</dbReference>
<name>A0A7E4V3D5_PANRE</name>
<reference evidence="4" key="2">
    <citation type="submission" date="2020-10" db="UniProtKB">
        <authorList>
            <consortium name="WormBaseParasite"/>
        </authorList>
    </citation>
    <scope>IDENTIFICATION</scope>
</reference>
<feature type="transmembrane region" description="Helical" evidence="2">
    <location>
        <begin position="190"/>
        <end position="210"/>
    </location>
</feature>